<feature type="domain" description="DNA topoisomerase type IA zn finger" evidence="1">
    <location>
        <begin position="18"/>
        <end position="55"/>
    </location>
</feature>
<gene>
    <name evidence="2" type="ORF">LDJ79_15905</name>
</gene>
<dbReference type="GO" id="GO:0003677">
    <property type="term" value="F:DNA binding"/>
    <property type="evidence" value="ECO:0007669"/>
    <property type="project" value="UniProtKB-KW"/>
</dbReference>
<keyword evidence="2" id="KW-0238">DNA-binding</keyword>
<accession>A0ABS7YPL0</accession>
<feature type="domain" description="DNA topoisomerase type IA zn finger" evidence="1">
    <location>
        <begin position="111"/>
        <end position="149"/>
    </location>
</feature>
<keyword evidence="3" id="KW-1185">Reference proteome</keyword>
<feature type="domain" description="DNA topoisomerase type IA zn finger" evidence="1">
    <location>
        <begin position="65"/>
        <end position="99"/>
    </location>
</feature>
<protein>
    <submittedName>
        <fullName evidence="2">Topoisomerase DNA-binding C4 zinc finger domain-containing protein</fullName>
    </submittedName>
</protein>
<dbReference type="Pfam" id="PF01396">
    <property type="entry name" value="Zn_ribbon_Top1"/>
    <property type="match status" value="4"/>
</dbReference>
<proteinExistence type="predicted"/>
<dbReference type="InterPro" id="IPR000380">
    <property type="entry name" value="Topo_IA"/>
</dbReference>
<sequence length="191" mass="20956">MSGKSDQPLFSTAGQAQEACPQCGNSLVIRHGKHGPFLGCSHYPSCEYIKPLHQNDGHIIKELGVPCPECGNELVLRQGRFGMFIGCSSYPQCHHIESLDGPEEEAPASTVLCPECGKGHLIERKNRFGKMFYACDAYPKCKFAVNQPPIEGVCEECGFSLLVEKKVAGKVRLQCASRKCGHLQTEVETEE</sequence>
<evidence type="ECO:0000259" key="1">
    <source>
        <dbReference type="Pfam" id="PF01396"/>
    </source>
</evidence>
<dbReference type="EMBL" id="JAIWIU010000112">
    <property type="protein sequence ID" value="MCA2017610.1"/>
    <property type="molecule type" value="Genomic_DNA"/>
</dbReference>
<comment type="caution">
    <text evidence="2">The sequence shown here is derived from an EMBL/GenBank/DDBJ whole genome shotgun (WGS) entry which is preliminary data.</text>
</comment>
<dbReference type="PANTHER" id="PTHR42785">
    <property type="entry name" value="DNA TOPOISOMERASE, TYPE IA, CORE"/>
    <property type="match status" value="1"/>
</dbReference>
<dbReference type="Proteomes" id="UP001199044">
    <property type="component" value="Unassembled WGS sequence"/>
</dbReference>
<feature type="domain" description="DNA topoisomerase type IA zn finger" evidence="1">
    <location>
        <begin position="152"/>
        <end position="166"/>
    </location>
</feature>
<dbReference type="InterPro" id="IPR013498">
    <property type="entry name" value="Topo_IA_Znf"/>
</dbReference>
<dbReference type="Gene3D" id="3.30.65.10">
    <property type="entry name" value="Bacterial Topoisomerase I, domain 1"/>
    <property type="match status" value="3"/>
</dbReference>
<reference evidence="3" key="1">
    <citation type="submission" date="2023-07" db="EMBL/GenBank/DDBJ databases">
        <title>Molecular identification of indigenous halophilic bacteria isolated from red sea cost, biodegradation of synthetic dyes and assessment of degraded metabolite toxicity.</title>
        <authorList>
            <person name="Chaieb K."/>
            <person name="Altayb H.N."/>
        </authorList>
    </citation>
    <scope>NUCLEOTIDE SEQUENCE [LARGE SCALE GENOMIC DNA]</scope>
    <source>
        <strain evidence="3">K20</strain>
    </source>
</reference>
<evidence type="ECO:0000313" key="3">
    <source>
        <dbReference type="Proteomes" id="UP001199044"/>
    </source>
</evidence>
<dbReference type="PANTHER" id="PTHR42785:SF1">
    <property type="entry name" value="DNA TOPOISOMERASE"/>
    <property type="match status" value="1"/>
</dbReference>
<name>A0ABS7YPL0_9VIBR</name>
<organism evidence="2 3">
    <name type="scientific">Vibrio tritonius</name>
    <dbReference type="NCBI Taxonomy" id="1435069"/>
    <lineage>
        <taxon>Bacteria</taxon>
        <taxon>Pseudomonadati</taxon>
        <taxon>Pseudomonadota</taxon>
        <taxon>Gammaproteobacteria</taxon>
        <taxon>Vibrionales</taxon>
        <taxon>Vibrionaceae</taxon>
        <taxon>Vibrio</taxon>
    </lineage>
</organism>
<dbReference type="RefSeq" id="WP_225251285.1">
    <property type="nucleotide sequence ID" value="NZ_JAIWIU010000112.1"/>
</dbReference>
<dbReference type="SUPFAM" id="SSF57783">
    <property type="entry name" value="Zinc beta-ribbon"/>
    <property type="match status" value="2"/>
</dbReference>
<evidence type="ECO:0000313" key="2">
    <source>
        <dbReference type="EMBL" id="MCA2017610.1"/>
    </source>
</evidence>